<dbReference type="RefSeq" id="WP_060912383.1">
    <property type="nucleotide sequence ID" value="NZ_CP029603.2"/>
</dbReference>
<evidence type="ECO:0000313" key="2">
    <source>
        <dbReference type="Proteomes" id="UP000063308"/>
    </source>
</evidence>
<sequence>MMQYLIIDGMLSGTGVRDGTAGGYLDLENVGLSADLTKRIESWLVAYESAHYSQFGDKAENDRLDQEGIAIAMLVRKEQPGARVEYFSNAQMRKLPFDLS</sequence>
<proteinExistence type="predicted"/>
<evidence type="ECO:0000313" key="1">
    <source>
        <dbReference type="EMBL" id="BAR62686.1"/>
    </source>
</evidence>
<gene>
    <name evidence="1" type="ORF">NK6_9547</name>
</gene>
<protein>
    <submittedName>
        <fullName evidence="1">Uncharacterized protein</fullName>
    </submittedName>
</protein>
<accession>A0A0E4BXN1</accession>
<dbReference type="EMBL" id="AP014685">
    <property type="protein sequence ID" value="BAR62686.1"/>
    <property type="molecule type" value="Genomic_DNA"/>
</dbReference>
<dbReference type="AlphaFoldDB" id="A0A0E4BXN1"/>
<dbReference type="Proteomes" id="UP000063308">
    <property type="component" value="Chromosome"/>
</dbReference>
<reference evidence="1 2" key="1">
    <citation type="submission" date="2014-11" db="EMBL/GenBank/DDBJ databases">
        <title>Symbiosis island explosion on the genome of extra-slow-growing strains of soybean bradyrhizobia with massive insertion sequences.</title>
        <authorList>
            <person name="Iida T."/>
            <person name="Minamisawa K."/>
        </authorList>
    </citation>
    <scope>NUCLEOTIDE SEQUENCE [LARGE SCALE GENOMIC DNA]</scope>
    <source>
        <strain evidence="1 2">NK6</strain>
    </source>
</reference>
<name>A0A0E4BXN1_9BRAD</name>
<organism evidence="1 2">
    <name type="scientific">Bradyrhizobium diazoefficiens</name>
    <dbReference type="NCBI Taxonomy" id="1355477"/>
    <lineage>
        <taxon>Bacteria</taxon>
        <taxon>Pseudomonadati</taxon>
        <taxon>Pseudomonadota</taxon>
        <taxon>Alphaproteobacteria</taxon>
        <taxon>Hyphomicrobiales</taxon>
        <taxon>Nitrobacteraceae</taxon>
        <taxon>Bradyrhizobium</taxon>
    </lineage>
</organism>